<evidence type="ECO:0000313" key="4">
    <source>
        <dbReference type="EMBL" id="GLI02386.1"/>
    </source>
</evidence>
<sequence length="136" mass="14997">MVTVRAATHADIDAVLAFWRVGAEGTSISDDPDGVGALIARDPEALLLAEADGQIVGTVIAGWDGWRAHLYRLAVHPDQRRRGIGTALLEAAERRLSALGARRLDAMVLDRNELAHHAWQAAGYKRDPDWTRWIKR</sequence>
<reference evidence="4" key="1">
    <citation type="submission" date="2022-12" db="EMBL/GenBank/DDBJ databases">
        <title>New Phytohabitans aurantiacus sp. RD004123 nov., an actinomycete isolated from soil.</title>
        <authorList>
            <person name="Triningsih D.W."/>
            <person name="Harunari E."/>
            <person name="Igarashi Y."/>
        </authorList>
    </citation>
    <scope>NUCLEOTIDE SEQUENCE</scope>
    <source>
        <strain evidence="4">RD004123</strain>
    </source>
</reference>
<name>A0ABQ5R6K8_9ACTN</name>
<comment type="caution">
    <text evidence="4">The sequence shown here is derived from an EMBL/GenBank/DDBJ whole genome shotgun (WGS) entry which is preliminary data.</text>
</comment>
<dbReference type="SUPFAM" id="SSF55729">
    <property type="entry name" value="Acyl-CoA N-acyltransferases (Nat)"/>
    <property type="match status" value="1"/>
</dbReference>
<dbReference type="PROSITE" id="PS51186">
    <property type="entry name" value="GNAT"/>
    <property type="match status" value="1"/>
</dbReference>
<evidence type="ECO:0000256" key="2">
    <source>
        <dbReference type="ARBA" id="ARBA00023315"/>
    </source>
</evidence>
<protein>
    <submittedName>
        <fullName evidence="4">N-acetyltransferase</fullName>
    </submittedName>
</protein>
<evidence type="ECO:0000256" key="1">
    <source>
        <dbReference type="ARBA" id="ARBA00022679"/>
    </source>
</evidence>
<dbReference type="Proteomes" id="UP001144280">
    <property type="component" value="Unassembled WGS sequence"/>
</dbReference>
<dbReference type="Gene3D" id="3.40.630.30">
    <property type="match status" value="1"/>
</dbReference>
<dbReference type="CDD" id="cd04301">
    <property type="entry name" value="NAT_SF"/>
    <property type="match status" value="1"/>
</dbReference>
<dbReference type="PANTHER" id="PTHR43877">
    <property type="entry name" value="AMINOALKYLPHOSPHONATE N-ACETYLTRANSFERASE-RELATED-RELATED"/>
    <property type="match status" value="1"/>
</dbReference>
<accession>A0ABQ5R6K8</accession>
<proteinExistence type="predicted"/>
<evidence type="ECO:0000313" key="5">
    <source>
        <dbReference type="Proteomes" id="UP001144280"/>
    </source>
</evidence>
<keyword evidence="1" id="KW-0808">Transferase</keyword>
<dbReference type="InterPro" id="IPR016181">
    <property type="entry name" value="Acyl_CoA_acyltransferase"/>
</dbReference>
<feature type="domain" description="N-acetyltransferase" evidence="3">
    <location>
        <begin position="2"/>
        <end position="136"/>
    </location>
</feature>
<keyword evidence="5" id="KW-1185">Reference proteome</keyword>
<gene>
    <name evidence="4" type="ORF">Pa4123_76640</name>
</gene>
<dbReference type="InterPro" id="IPR050832">
    <property type="entry name" value="Bact_Acetyltransf"/>
</dbReference>
<organism evidence="4 5">
    <name type="scientific">Phytohabitans aurantiacus</name>
    <dbReference type="NCBI Taxonomy" id="3016789"/>
    <lineage>
        <taxon>Bacteria</taxon>
        <taxon>Bacillati</taxon>
        <taxon>Actinomycetota</taxon>
        <taxon>Actinomycetes</taxon>
        <taxon>Micromonosporales</taxon>
        <taxon>Micromonosporaceae</taxon>
    </lineage>
</organism>
<keyword evidence="2" id="KW-0012">Acyltransferase</keyword>
<evidence type="ECO:0000259" key="3">
    <source>
        <dbReference type="PROSITE" id="PS51186"/>
    </source>
</evidence>
<dbReference type="InterPro" id="IPR000182">
    <property type="entry name" value="GNAT_dom"/>
</dbReference>
<dbReference type="Pfam" id="PF00583">
    <property type="entry name" value="Acetyltransf_1"/>
    <property type="match status" value="1"/>
</dbReference>
<dbReference type="EMBL" id="BSDI01000060">
    <property type="protein sequence ID" value="GLI02386.1"/>
    <property type="molecule type" value="Genomic_DNA"/>
</dbReference>